<dbReference type="Proteomes" id="UP001151760">
    <property type="component" value="Unassembled WGS sequence"/>
</dbReference>
<reference evidence="2" key="1">
    <citation type="journal article" date="2022" name="Int. J. Mol. Sci.">
        <title>Draft Genome of Tanacetum Coccineum: Genomic Comparison of Closely Related Tanacetum-Family Plants.</title>
        <authorList>
            <person name="Yamashiro T."/>
            <person name="Shiraishi A."/>
            <person name="Nakayama K."/>
            <person name="Satake H."/>
        </authorList>
    </citation>
    <scope>NUCLEOTIDE SEQUENCE</scope>
</reference>
<name>A0ABQ4WLG7_9ASTR</name>
<accession>A0ABQ4WLG7</accession>
<evidence type="ECO:0000313" key="2">
    <source>
        <dbReference type="EMBL" id="GJS53713.1"/>
    </source>
</evidence>
<sequence>MPQIPYPPLPLILSPLPVSSPPPASPTYPLGYRAAMIWLRAEAPSTSHSPPSHIILSHTRADTPPSGTPTSGTPPLLPIPLPASSPSLLLPSADHGADMPEVCLPPRKRLCFAFGPRAPATDDTELGRRMTEFTTRVRQDTDDIYMRLDDEQTKRQLMVGQLNMLYRDRRAHARTALLIERERLGCLERLGDDPWTLVILHVLYFLVIEENGTKRATRRTAAIAARDAGRNRIAMISHNSGMSVRQLVMMPLTVKGTDLTSYTQRFHELALLCRRMFPEESDKSEKYVGGLPDMIHGSVVAYKPKTMQDAVEIATKLMDNKIRTFAERQTESKRKFEDTLRHTHPPRVSLTSRIYFYIRTNKQTTTSEQKQNLARLLPVGLVKRALYGGSKPYAQNAHISHDWSLMCSQMPSRCNKIRAIWPRGLPGSTVNPNNANSLDGELGGVRSLLADIKCGVQGHFKRECLKL</sequence>
<comment type="caution">
    <text evidence="2">The sequence shown here is derived from an EMBL/GenBank/DDBJ whole genome shotgun (WGS) entry which is preliminary data.</text>
</comment>
<dbReference type="EMBL" id="BQNB010008745">
    <property type="protein sequence ID" value="GJS53713.1"/>
    <property type="molecule type" value="Genomic_DNA"/>
</dbReference>
<feature type="region of interest" description="Disordered" evidence="1">
    <location>
        <begin position="48"/>
        <end position="74"/>
    </location>
</feature>
<reference evidence="2" key="2">
    <citation type="submission" date="2022-01" db="EMBL/GenBank/DDBJ databases">
        <authorList>
            <person name="Yamashiro T."/>
            <person name="Shiraishi A."/>
            <person name="Satake H."/>
            <person name="Nakayama K."/>
        </authorList>
    </citation>
    <scope>NUCLEOTIDE SEQUENCE</scope>
</reference>
<organism evidence="2 3">
    <name type="scientific">Tanacetum coccineum</name>
    <dbReference type="NCBI Taxonomy" id="301880"/>
    <lineage>
        <taxon>Eukaryota</taxon>
        <taxon>Viridiplantae</taxon>
        <taxon>Streptophyta</taxon>
        <taxon>Embryophyta</taxon>
        <taxon>Tracheophyta</taxon>
        <taxon>Spermatophyta</taxon>
        <taxon>Magnoliopsida</taxon>
        <taxon>eudicotyledons</taxon>
        <taxon>Gunneridae</taxon>
        <taxon>Pentapetalae</taxon>
        <taxon>asterids</taxon>
        <taxon>campanulids</taxon>
        <taxon>Asterales</taxon>
        <taxon>Asteraceae</taxon>
        <taxon>Asteroideae</taxon>
        <taxon>Anthemideae</taxon>
        <taxon>Anthemidinae</taxon>
        <taxon>Tanacetum</taxon>
    </lineage>
</organism>
<evidence type="ECO:0008006" key="4">
    <source>
        <dbReference type="Google" id="ProtNLM"/>
    </source>
</evidence>
<evidence type="ECO:0000256" key="1">
    <source>
        <dbReference type="SAM" id="MobiDB-lite"/>
    </source>
</evidence>
<keyword evidence="3" id="KW-1185">Reference proteome</keyword>
<evidence type="ECO:0000313" key="3">
    <source>
        <dbReference type="Proteomes" id="UP001151760"/>
    </source>
</evidence>
<proteinExistence type="predicted"/>
<gene>
    <name evidence="2" type="ORF">Tco_0627075</name>
</gene>
<protein>
    <recommendedName>
        <fullName evidence="4">Reverse transcriptase domain-containing protein</fullName>
    </recommendedName>
</protein>